<evidence type="ECO:0008006" key="4">
    <source>
        <dbReference type="Google" id="ProtNLM"/>
    </source>
</evidence>
<dbReference type="Proteomes" id="UP001379533">
    <property type="component" value="Chromosome"/>
</dbReference>
<dbReference type="RefSeq" id="WP_394844436.1">
    <property type="nucleotide sequence ID" value="NZ_CP089982.1"/>
</dbReference>
<name>A0ABZ2K565_9BACT</name>
<reference evidence="2 3" key="1">
    <citation type="submission" date="2021-12" db="EMBL/GenBank/DDBJ databases">
        <title>Discovery of the Pendulisporaceae a myxobacterial family with distinct sporulation behavior and unique specialized metabolism.</title>
        <authorList>
            <person name="Garcia R."/>
            <person name="Popoff A."/>
            <person name="Bader C.D."/>
            <person name="Loehr J."/>
            <person name="Walesch S."/>
            <person name="Walt C."/>
            <person name="Boldt J."/>
            <person name="Bunk B."/>
            <person name="Haeckl F.J.F.P.J."/>
            <person name="Gunesch A.P."/>
            <person name="Birkelbach J."/>
            <person name="Nuebel U."/>
            <person name="Pietschmann T."/>
            <person name="Bach T."/>
            <person name="Mueller R."/>
        </authorList>
    </citation>
    <scope>NUCLEOTIDE SEQUENCE [LARGE SCALE GENOMIC DNA]</scope>
    <source>
        <strain evidence="2 3">MSr12523</strain>
    </source>
</reference>
<evidence type="ECO:0000313" key="3">
    <source>
        <dbReference type="Proteomes" id="UP001379533"/>
    </source>
</evidence>
<keyword evidence="3" id="KW-1185">Reference proteome</keyword>
<protein>
    <recommendedName>
        <fullName evidence="4">Lipoprotein</fullName>
    </recommendedName>
</protein>
<evidence type="ECO:0000313" key="2">
    <source>
        <dbReference type="EMBL" id="WXA93836.1"/>
    </source>
</evidence>
<organism evidence="2 3">
    <name type="scientific">Pendulispora brunnea</name>
    <dbReference type="NCBI Taxonomy" id="2905690"/>
    <lineage>
        <taxon>Bacteria</taxon>
        <taxon>Pseudomonadati</taxon>
        <taxon>Myxococcota</taxon>
        <taxon>Myxococcia</taxon>
        <taxon>Myxococcales</taxon>
        <taxon>Sorangiineae</taxon>
        <taxon>Pendulisporaceae</taxon>
        <taxon>Pendulispora</taxon>
    </lineage>
</organism>
<sequence length="340" mass="37538">MRVAKGGINETSGGMGRRIVRKVAPALAILILGASACASSTQTAHPDDGVKGARPGEPEIAYRARIVIGGRSEQIDKWTDIVVLGGGEPQRQGCEALLKDESKRLAKTGARISTERVCALMALPNVPAVYTGPSFVERMLLRNENRDHENWLIDRRAMTDMDLAMAAASAGDNAAPPEDSFSTDTVAEVITYTRFASGSACSDALHRLLQKKREKEQEEGLAIQDFFQSKVDEFVAEQDRANREQVALRNKCSQLRMDSRWDCRNTVVQPVQRDARGLVVRTYDCPNPQQRASELESCERALQAAEAKSQGAQRSAAFFRDRANRRHPRAESIEPICQEQ</sequence>
<feature type="region of interest" description="Disordered" evidence="1">
    <location>
        <begin position="306"/>
        <end position="340"/>
    </location>
</feature>
<accession>A0ABZ2K565</accession>
<evidence type="ECO:0000256" key="1">
    <source>
        <dbReference type="SAM" id="MobiDB-lite"/>
    </source>
</evidence>
<dbReference type="EMBL" id="CP089982">
    <property type="protein sequence ID" value="WXA93836.1"/>
    <property type="molecule type" value="Genomic_DNA"/>
</dbReference>
<proteinExistence type="predicted"/>
<gene>
    <name evidence="2" type="ORF">LZC95_46205</name>
</gene>